<comment type="caution">
    <text evidence="3">The sequence shown here is derived from an EMBL/GenBank/DDBJ whole genome shotgun (WGS) entry which is preliminary data.</text>
</comment>
<evidence type="ECO:0000313" key="3">
    <source>
        <dbReference type="EMBL" id="KST65321.1"/>
    </source>
</evidence>
<sequence>MKGINIRKFKILKFLNRLNPWVDVMAILAWGIVMLHYRFSGKLYLLIHPNYFELVTGSGIILTIIGIIRFLEVKNSKLTDPPPNTEHVTLFPPGLGSRLLLFTAILGLVVTPRVFASDKALKTDTADLLSSTRVQPQEFRRTTVNSEDRTLVDWVRTLKVYPEPDKYSGQKARVKGFVMHSEDIGEEYFFLARFVLTCCAADAYPIGLPVKLEGNRQKYPLDTWVEVEGEMITQKIAGKRQLTIAAKSVKKIERPKNPYSY</sequence>
<dbReference type="InterPro" id="IPR015402">
    <property type="entry name" value="DUF1980"/>
</dbReference>
<keyword evidence="5" id="KW-1185">Reference proteome</keyword>
<feature type="transmembrane region" description="Helical" evidence="1">
    <location>
        <begin position="21"/>
        <end position="39"/>
    </location>
</feature>
<dbReference type="EMBL" id="LMTZ01000106">
    <property type="protein sequence ID" value="KST65625.1"/>
    <property type="molecule type" value="Genomic_DNA"/>
</dbReference>
<keyword evidence="1" id="KW-0472">Membrane</keyword>
<feature type="transmembrane region" description="Helical" evidence="1">
    <location>
        <begin position="51"/>
        <end position="71"/>
    </location>
</feature>
<dbReference type="OrthoDB" id="9770408at2"/>
<gene>
    <name evidence="3" type="ORF">BC008_21230</name>
    <name evidence="4" type="ORF">BC008_21855</name>
</gene>
<evidence type="ECO:0000259" key="2">
    <source>
        <dbReference type="Pfam" id="PF21537"/>
    </source>
</evidence>
<keyword evidence="1" id="KW-1133">Transmembrane helix</keyword>
<evidence type="ECO:0000313" key="4">
    <source>
        <dbReference type="EMBL" id="KST65625.1"/>
    </source>
</evidence>
<keyword evidence="1" id="KW-0812">Transmembrane</keyword>
<dbReference type="AlphaFoldDB" id="A0A0V7ZLC5"/>
<dbReference type="InterPro" id="IPR052955">
    <property type="entry name" value="UPF0703_membrane_permease"/>
</dbReference>
<dbReference type="Proteomes" id="UP000053372">
    <property type="component" value="Unassembled WGS sequence"/>
</dbReference>
<organism evidence="3 5">
    <name type="scientific">Mastigocoleus testarum BC008</name>
    <dbReference type="NCBI Taxonomy" id="371196"/>
    <lineage>
        <taxon>Bacteria</taxon>
        <taxon>Bacillati</taxon>
        <taxon>Cyanobacteriota</taxon>
        <taxon>Cyanophyceae</taxon>
        <taxon>Nostocales</taxon>
        <taxon>Hapalosiphonaceae</taxon>
        <taxon>Mastigocoleus</taxon>
    </lineage>
</organism>
<dbReference type="InterPro" id="IPR048447">
    <property type="entry name" value="DUF1980_C"/>
</dbReference>
<name>A0A0V7ZLC5_9CYAN</name>
<evidence type="ECO:0000256" key="1">
    <source>
        <dbReference type="SAM" id="Phobius"/>
    </source>
</evidence>
<dbReference type="EMBL" id="LMTZ01000109">
    <property type="protein sequence ID" value="KST65321.1"/>
    <property type="molecule type" value="Genomic_DNA"/>
</dbReference>
<evidence type="ECO:0000313" key="5">
    <source>
        <dbReference type="Proteomes" id="UP000053372"/>
    </source>
</evidence>
<feature type="domain" description="DUF1980" evidence="2">
    <location>
        <begin position="140"/>
        <end position="261"/>
    </location>
</feature>
<protein>
    <recommendedName>
        <fullName evidence="2">DUF1980 domain-containing protein</fullName>
    </recommendedName>
</protein>
<reference evidence="3 5" key="1">
    <citation type="journal article" date="2015" name="Genome Announc.">
        <title>Draft Genome of the Euendolithic (true boring) Cyanobacterium Mastigocoleus testarum strain BC008.</title>
        <authorList>
            <person name="Guida B.S."/>
            <person name="Garcia-Pichel F."/>
        </authorList>
    </citation>
    <scope>NUCLEOTIDE SEQUENCE [LARGE SCALE GENOMIC DNA]</scope>
    <source>
        <strain evidence="3 5">BC008</strain>
    </source>
</reference>
<dbReference type="NCBIfam" id="TIGR03943">
    <property type="entry name" value="TIGR03943 family putative permease subunit"/>
    <property type="match status" value="1"/>
</dbReference>
<proteinExistence type="predicted"/>
<dbReference type="PANTHER" id="PTHR40047">
    <property type="entry name" value="UPF0703 PROTEIN YCGQ"/>
    <property type="match status" value="1"/>
</dbReference>
<accession>A0A0V7ZLC5</accession>
<dbReference type="Pfam" id="PF21537">
    <property type="entry name" value="DUF1980_C"/>
    <property type="match status" value="1"/>
</dbReference>
<dbReference type="PANTHER" id="PTHR40047:SF1">
    <property type="entry name" value="UPF0703 PROTEIN YCGQ"/>
    <property type="match status" value="1"/>
</dbReference>